<keyword evidence="5" id="KW-0472">Membrane</keyword>
<dbReference type="PANTHER" id="PTHR22933">
    <property type="entry name" value="FI18007P1-RELATED"/>
    <property type="match status" value="1"/>
</dbReference>
<name>A0ABM1BNC1_LIMPO</name>
<feature type="chain" id="PRO_5047080875" evidence="7">
    <location>
        <begin position="20"/>
        <end position="328"/>
    </location>
</feature>
<keyword evidence="7" id="KW-0732">Signal</keyword>
<evidence type="ECO:0000313" key="10">
    <source>
        <dbReference type="RefSeq" id="XP_013785472.1"/>
    </source>
</evidence>
<dbReference type="Pfam" id="PF01607">
    <property type="entry name" value="CBM_14"/>
    <property type="match status" value="1"/>
</dbReference>
<keyword evidence="4" id="KW-0677">Repeat</keyword>
<dbReference type="Gene3D" id="2.170.140.10">
    <property type="entry name" value="Chitin binding domain"/>
    <property type="match status" value="1"/>
</dbReference>
<evidence type="ECO:0000256" key="4">
    <source>
        <dbReference type="ARBA" id="ARBA00022737"/>
    </source>
</evidence>
<dbReference type="Proteomes" id="UP000694941">
    <property type="component" value="Unplaced"/>
</dbReference>
<dbReference type="RefSeq" id="XP_013785472.1">
    <property type="nucleotide sequence ID" value="XM_013930018.2"/>
</dbReference>
<feature type="compositionally biased region" description="Low complexity" evidence="6">
    <location>
        <begin position="138"/>
        <end position="188"/>
    </location>
</feature>
<sequence>MKTTSSCLVIVGLLSLCQGNRVKRWDEDGNGDGGMTGVHGQPGVDYPDYKEVPKTSFSCKDQLYAGLYADVETQCQAYHVCYPQDRVANFLCARGTVFNQKILACDYWYNVECEESPNYYYLNGRTEDVSQQLHTGSQPQQQNGYQAQQQTGYQPQQTGYQPQQETGYQPQQTGYQPQQETVYQPQQTGYQPQHETGYQPQQTGYQPQQETGYQPQQTGYQPQQTGYQPQPGSQPQQQTGFQTQPGSRPEEQTGYQIQGTGYQPQPGPQRQQQTSYQHQTGYQPFPGSQPQRQSQYGFNPAESSQTSFRPNPWMFPGGMMMMGGPGDR</sequence>
<feature type="signal peptide" evidence="7">
    <location>
        <begin position="1"/>
        <end position="19"/>
    </location>
</feature>
<dbReference type="SMART" id="SM00494">
    <property type="entry name" value="ChtBD2"/>
    <property type="match status" value="1"/>
</dbReference>
<evidence type="ECO:0000256" key="2">
    <source>
        <dbReference type="ARBA" id="ARBA00004496"/>
    </source>
</evidence>
<protein>
    <submittedName>
        <fullName evidence="10">Actin cytoskeleton-regulatory complex protein PAN1-like isoform X1</fullName>
    </submittedName>
</protein>
<feature type="compositionally biased region" description="Low complexity" evidence="6">
    <location>
        <begin position="196"/>
        <end position="283"/>
    </location>
</feature>
<organism evidence="9 10">
    <name type="scientific">Limulus polyphemus</name>
    <name type="common">Atlantic horseshoe crab</name>
    <dbReference type="NCBI Taxonomy" id="6850"/>
    <lineage>
        <taxon>Eukaryota</taxon>
        <taxon>Metazoa</taxon>
        <taxon>Ecdysozoa</taxon>
        <taxon>Arthropoda</taxon>
        <taxon>Chelicerata</taxon>
        <taxon>Merostomata</taxon>
        <taxon>Xiphosura</taxon>
        <taxon>Limulidae</taxon>
        <taxon>Limulus</taxon>
    </lineage>
</organism>
<dbReference type="InterPro" id="IPR002557">
    <property type="entry name" value="Chitin-bd_dom"/>
</dbReference>
<keyword evidence="3" id="KW-0963">Cytoplasm</keyword>
<gene>
    <name evidence="10" type="primary">LOC106469516</name>
</gene>
<evidence type="ECO:0000256" key="7">
    <source>
        <dbReference type="SAM" id="SignalP"/>
    </source>
</evidence>
<evidence type="ECO:0000256" key="1">
    <source>
        <dbReference type="ARBA" id="ARBA00004170"/>
    </source>
</evidence>
<dbReference type="Pfam" id="PF08226">
    <property type="entry name" value="DUF1720"/>
    <property type="match status" value="1"/>
</dbReference>
<dbReference type="SUPFAM" id="SSF57625">
    <property type="entry name" value="Invertebrate chitin-binding proteins"/>
    <property type="match status" value="1"/>
</dbReference>
<feature type="compositionally biased region" description="Polar residues" evidence="6">
    <location>
        <begin position="286"/>
        <end position="309"/>
    </location>
</feature>
<evidence type="ECO:0000259" key="8">
    <source>
        <dbReference type="PROSITE" id="PS50940"/>
    </source>
</evidence>
<comment type="subcellular location">
    <subcellularLocation>
        <location evidence="2">Cytoplasm</location>
    </subcellularLocation>
    <subcellularLocation>
        <location evidence="1">Membrane</location>
        <topology evidence="1">Peripheral membrane protein</topology>
    </subcellularLocation>
</comment>
<feature type="region of interest" description="Disordered" evidence="6">
    <location>
        <begin position="131"/>
        <end position="328"/>
    </location>
</feature>
<dbReference type="InterPro" id="IPR052976">
    <property type="entry name" value="Scoloptoxin-like"/>
</dbReference>
<feature type="domain" description="Chitin-binding type-2" evidence="8">
    <location>
        <begin position="56"/>
        <end position="115"/>
    </location>
</feature>
<dbReference type="PROSITE" id="PS50940">
    <property type="entry name" value="CHIT_BIND_II"/>
    <property type="match status" value="1"/>
</dbReference>
<dbReference type="GeneID" id="106469516"/>
<keyword evidence="9" id="KW-1185">Reference proteome</keyword>
<evidence type="ECO:0000256" key="3">
    <source>
        <dbReference type="ARBA" id="ARBA00022490"/>
    </source>
</evidence>
<evidence type="ECO:0000313" key="9">
    <source>
        <dbReference type="Proteomes" id="UP000694941"/>
    </source>
</evidence>
<proteinExistence type="predicted"/>
<accession>A0ABM1BNC1</accession>
<evidence type="ECO:0000256" key="5">
    <source>
        <dbReference type="ARBA" id="ARBA00023136"/>
    </source>
</evidence>
<dbReference type="InterPro" id="IPR036508">
    <property type="entry name" value="Chitin-bd_dom_sf"/>
</dbReference>
<dbReference type="InterPro" id="IPR013182">
    <property type="entry name" value="DUF1720"/>
</dbReference>
<reference evidence="10" key="1">
    <citation type="submission" date="2025-08" db="UniProtKB">
        <authorList>
            <consortium name="RefSeq"/>
        </authorList>
    </citation>
    <scope>IDENTIFICATION</scope>
    <source>
        <tissue evidence="10">Muscle</tissue>
    </source>
</reference>
<dbReference type="PANTHER" id="PTHR22933:SF42">
    <property type="entry name" value="FI18455P1-RELATED"/>
    <property type="match status" value="1"/>
</dbReference>
<evidence type="ECO:0000256" key="6">
    <source>
        <dbReference type="SAM" id="MobiDB-lite"/>
    </source>
</evidence>